<comment type="similarity">
    <text evidence="1">Belongs to the sigma-70 factor family. ECF subfamily.</text>
</comment>
<sequence>MLAEDRTQASDRELVRRCQQGDTDAFRHLYRRHQQKVRSLLYQLCGGQVLDDLVQEVFLRAWKGLPKMRQAATFSTWLYRISWNVASDQRRKFALQRRDRAAIQSDRADVAATEAPDLMQLHHRELVQQGLDALAPEQRLLILLHEIEDVPHKEISKILGIPIGTVKSRLFYARRALREYLQQQGVYP</sequence>
<dbReference type="eggNOG" id="COG1595">
    <property type="taxonomic scope" value="Bacteria"/>
</dbReference>
<evidence type="ECO:0000256" key="1">
    <source>
        <dbReference type="ARBA" id="ARBA00010641"/>
    </source>
</evidence>
<dbReference type="STRING" id="582515.KR51_00030590"/>
<dbReference type="NCBIfam" id="NF009171">
    <property type="entry name" value="PRK12518.1"/>
    <property type="match status" value="1"/>
</dbReference>
<dbReference type="GO" id="GO:0016987">
    <property type="term" value="F:sigma factor activity"/>
    <property type="evidence" value="ECO:0007669"/>
    <property type="project" value="UniProtKB-KW"/>
</dbReference>
<evidence type="ECO:0000256" key="2">
    <source>
        <dbReference type="ARBA" id="ARBA00023015"/>
    </source>
</evidence>
<dbReference type="InterPro" id="IPR036388">
    <property type="entry name" value="WH-like_DNA-bd_sf"/>
</dbReference>
<dbReference type="Proteomes" id="UP000016960">
    <property type="component" value="Unassembled WGS sequence"/>
</dbReference>
<evidence type="ECO:0000313" key="7">
    <source>
        <dbReference type="EMBL" id="ERN40512.1"/>
    </source>
</evidence>
<name>U5DGX2_9CHRO</name>
<dbReference type="InterPro" id="IPR007627">
    <property type="entry name" value="RNA_pol_sigma70_r2"/>
</dbReference>
<proteinExistence type="inferred from homology"/>
<feature type="domain" description="RNA polymerase sigma factor 70 region 4 type 2" evidence="6">
    <location>
        <begin position="125"/>
        <end position="177"/>
    </location>
</feature>
<dbReference type="AlphaFoldDB" id="U5DGX2"/>
<keyword evidence="4" id="KW-0804">Transcription</keyword>
<dbReference type="NCBIfam" id="TIGR02937">
    <property type="entry name" value="sigma70-ECF"/>
    <property type="match status" value="1"/>
</dbReference>
<organism evidence="7 8">
    <name type="scientific">Rubidibacter lacunae KORDI 51-2</name>
    <dbReference type="NCBI Taxonomy" id="582515"/>
    <lineage>
        <taxon>Bacteria</taxon>
        <taxon>Bacillati</taxon>
        <taxon>Cyanobacteriota</taxon>
        <taxon>Cyanophyceae</taxon>
        <taxon>Oscillatoriophycideae</taxon>
        <taxon>Chroococcales</taxon>
        <taxon>Aphanothecaceae</taxon>
        <taxon>Rubidibacter</taxon>
    </lineage>
</organism>
<dbReference type="SUPFAM" id="SSF88946">
    <property type="entry name" value="Sigma2 domain of RNA polymerase sigma factors"/>
    <property type="match status" value="1"/>
</dbReference>
<dbReference type="OrthoDB" id="9784984at2"/>
<protein>
    <submittedName>
        <fullName evidence="7">RNA polymerase sigma factor, sigma-70 family</fullName>
    </submittedName>
</protein>
<dbReference type="InterPro" id="IPR013325">
    <property type="entry name" value="RNA_pol_sigma_r2"/>
</dbReference>
<evidence type="ECO:0000256" key="4">
    <source>
        <dbReference type="ARBA" id="ARBA00023163"/>
    </source>
</evidence>
<keyword evidence="2" id="KW-0805">Transcription regulation</keyword>
<dbReference type="InParanoid" id="U5DGX2"/>
<dbReference type="Pfam" id="PF08281">
    <property type="entry name" value="Sigma70_r4_2"/>
    <property type="match status" value="1"/>
</dbReference>
<dbReference type="Gene3D" id="1.10.1740.10">
    <property type="match status" value="1"/>
</dbReference>
<dbReference type="InterPro" id="IPR014284">
    <property type="entry name" value="RNA_pol_sigma-70_dom"/>
</dbReference>
<keyword evidence="8" id="KW-1185">Reference proteome</keyword>
<evidence type="ECO:0000259" key="5">
    <source>
        <dbReference type="Pfam" id="PF04542"/>
    </source>
</evidence>
<evidence type="ECO:0000256" key="3">
    <source>
        <dbReference type="ARBA" id="ARBA00023082"/>
    </source>
</evidence>
<keyword evidence="3" id="KW-0731">Sigma factor</keyword>
<dbReference type="PANTHER" id="PTHR43133">
    <property type="entry name" value="RNA POLYMERASE ECF-TYPE SIGMA FACTO"/>
    <property type="match status" value="1"/>
</dbReference>
<gene>
    <name evidence="7" type="ORF">KR51_00030590</name>
</gene>
<dbReference type="Gene3D" id="1.10.10.10">
    <property type="entry name" value="Winged helix-like DNA-binding domain superfamily/Winged helix DNA-binding domain"/>
    <property type="match status" value="1"/>
</dbReference>
<feature type="domain" description="RNA polymerase sigma-70 region 2" evidence="5">
    <location>
        <begin position="29"/>
        <end position="92"/>
    </location>
</feature>
<accession>U5DGX2</accession>
<reference evidence="7 8" key="1">
    <citation type="submission" date="2013-05" db="EMBL/GenBank/DDBJ databases">
        <title>Draft genome sequence of Rubidibacter lacunae KORDI 51-2.</title>
        <authorList>
            <person name="Choi D.H."/>
            <person name="Noh J.H."/>
            <person name="Kwon K.-K."/>
            <person name="Lee J.-H."/>
            <person name="Ryu J.-Y."/>
        </authorList>
    </citation>
    <scope>NUCLEOTIDE SEQUENCE [LARGE SCALE GENOMIC DNA]</scope>
    <source>
        <strain evidence="7 8">KORDI 51-2</strain>
    </source>
</reference>
<dbReference type="GO" id="GO:0006352">
    <property type="term" value="P:DNA-templated transcription initiation"/>
    <property type="evidence" value="ECO:0007669"/>
    <property type="project" value="InterPro"/>
</dbReference>
<dbReference type="InterPro" id="IPR013249">
    <property type="entry name" value="RNA_pol_sigma70_r4_t2"/>
</dbReference>
<dbReference type="SUPFAM" id="SSF88659">
    <property type="entry name" value="Sigma3 and sigma4 domains of RNA polymerase sigma factors"/>
    <property type="match status" value="1"/>
</dbReference>
<dbReference type="InterPro" id="IPR013324">
    <property type="entry name" value="RNA_pol_sigma_r3/r4-like"/>
</dbReference>
<evidence type="ECO:0000259" key="6">
    <source>
        <dbReference type="Pfam" id="PF08281"/>
    </source>
</evidence>
<evidence type="ECO:0000313" key="8">
    <source>
        <dbReference type="Proteomes" id="UP000016960"/>
    </source>
</evidence>
<dbReference type="GO" id="GO:0003677">
    <property type="term" value="F:DNA binding"/>
    <property type="evidence" value="ECO:0007669"/>
    <property type="project" value="InterPro"/>
</dbReference>
<dbReference type="EMBL" id="ASSJ01000076">
    <property type="protein sequence ID" value="ERN40512.1"/>
    <property type="molecule type" value="Genomic_DNA"/>
</dbReference>
<comment type="caution">
    <text evidence="7">The sequence shown here is derived from an EMBL/GenBank/DDBJ whole genome shotgun (WGS) entry which is preliminary data.</text>
</comment>
<dbReference type="CDD" id="cd06171">
    <property type="entry name" value="Sigma70_r4"/>
    <property type="match status" value="1"/>
</dbReference>
<dbReference type="InterPro" id="IPR039425">
    <property type="entry name" value="RNA_pol_sigma-70-like"/>
</dbReference>
<dbReference type="PANTHER" id="PTHR43133:SF51">
    <property type="entry name" value="RNA POLYMERASE SIGMA FACTOR"/>
    <property type="match status" value="1"/>
</dbReference>
<dbReference type="Pfam" id="PF04542">
    <property type="entry name" value="Sigma70_r2"/>
    <property type="match status" value="1"/>
</dbReference>